<proteinExistence type="predicted"/>
<dbReference type="AlphaFoldDB" id="A0A8H5HFM9"/>
<dbReference type="EMBL" id="JAACJP010000008">
    <property type="protein sequence ID" value="KAF5382482.1"/>
    <property type="molecule type" value="Genomic_DNA"/>
</dbReference>
<organism evidence="3 4">
    <name type="scientific">Tricholomella constricta</name>
    <dbReference type="NCBI Taxonomy" id="117010"/>
    <lineage>
        <taxon>Eukaryota</taxon>
        <taxon>Fungi</taxon>
        <taxon>Dikarya</taxon>
        <taxon>Basidiomycota</taxon>
        <taxon>Agaricomycotina</taxon>
        <taxon>Agaricomycetes</taxon>
        <taxon>Agaricomycetidae</taxon>
        <taxon>Agaricales</taxon>
        <taxon>Tricholomatineae</taxon>
        <taxon>Lyophyllaceae</taxon>
        <taxon>Tricholomella</taxon>
    </lineage>
</organism>
<feature type="compositionally biased region" description="Low complexity" evidence="1">
    <location>
        <begin position="1"/>
        <end position="20"/>
    </location>
</feature>
<evidence type="ECO:0000256" key="1">
    <source>
        <dbReference type="SAM" id="MobiDB-lite"/>
    </source>
</evidence>
<reference evidence="3 4" key="1">
    <citation type="journal article" date="2020" name="ISME J.">
        <title>Uncovering the hidden diversity of litter-decomposition mechanisms in mushroom-forming fungi.</title>
        <authorList>
            <person name="Floudas D."/>
            <person name="Bentzer J."/>
            <person name="Ahren D."/>
            <person name="Johansson T."/>
            <person name="Persson P."/>
            <person name="Tunlid A."/>
        </authorList>
    </citation>
    <scope>NUCLEOTIDE SEQUENCE [LARGE SCALE GENOMIC DNA]</scope>
    <source>
        <strain evidence="3 4">CBS 661.87</strain>
    </source>
</reference>
<dbReference type="OrthoDB" id="3256943at2759"/>
<keyword evidence="2" id="KW-0472">Membrane</keyword>
<comment type="caution">
    <text evidence="3">The sequence shown here is derived from an EMBL/GenBank/DDBJ whole genome shotgun (WGS) entry which is preliminary data.</text>
</comment>
<evidence type="ECO:0000256" key="2">
    <source>
        <dbReference type="SAM" id="Phobius"/>
    </source>
</evidence>
<accession>A0A8H5HFM9</accession>
<feature type="transmembrane region" description="Helical" evidence="2">
    <location>
        <begin position="33"/>
        <end position="58"/>
    </location>
</feature>
<name>A0A8H5HFM9_9AGAR</name>
<sequence>MSSSTSSTAASELHPSSSSSPDKPLGLKNSSNLYLITFLATLFLLLFISCTIVLRSFVIRRRFQRQMDEALAAGIILTPRAQGSRKRRYGHKPKFFTSWVIQGGVKWCDMMPVAALPVHAKRRYKNTKGSSSKQDQQHHPQPAPSPPDPISARQRLLRVFHRRDEISIEPSTAIQPVKPLMVRVDMLQISVLIAMPSPHKLSNDSTSFIGKNSDEDEQIPDVVFGVTRLPYKHIDQIT</sequence>
<keyword evidence="4" id="KW-1185">Reference proteome</keyword>
<evidence type="ECO:0000313" key="4">
    <source>
        <dbReference type="Proteomes" id="UP000565441"/>
    </source>
</evidence>
<protein>
    <submittedName>
        <fullName evidence="3">Uncharacterized protein</fullName>
    </submittedName>
</protein>
<feature type="region of interest" description="Disordered" evidence="1">
    <location>
        <begin position="1"/>
        <end position="23"/>
    </location>
</feature>
<feature type="region of interest" description="Disordered" evidence="1">
    <location>
        <begin position="124"/>
        <end position="151"/>
    </location>
</feature>
<evidence type="ECO:0000313" key="3">
    <source>
        <dbReference type="EMBL" id="KAF5382482.1"/>
    </source>
</evidence>
<gene>
    <name evidence="3" type="ORF">D9615_002993</name>
</gene>
<keyword evidence="2" id="KW-0812">Transmembrane</keyword>
<dbReference type="Proteomes" id="UP000565441">
    <property type="component" value="Unassembled WGS sequence"/>
</dbReference>
<keyword evidence="2" id="KW-1133">Transmembrane helix</keyword>